<dbReference type="EC" id="2.3.1.-" evidence="5"/>
<dbReference type="InterPro" id="IPR029069">
    <property type="entry name" value="HotDog_dom_sf"/>
</dbReference>
<dbReference type="EMBL" id="CP047656">
    <property type="protein sequence ID" value="QHJ12009.1"/>
    <property type="molecule type" value="Genomic_DNA"/>
</dbReference>
<evidence type="ECO:0000256" key="1">
    <source>
        <dbReference type="ARBA" id="ARBA00022679"/>
    </source>
</evidence>
<proteinExistence type="predicted"/>
<dbReference type="OrthoDB" id="4305330at2"/>
<dbReference type="SUPFAM" id="SSF54637">
    <property type="entry name" value="Thioesterase/thiol ester dehydrase-isomerase"/>
    <property type="match status" value="1"/>
</dbReference>
<dbReference type="SUPFAM" id="SSF55729">
    <property type="entry name" value="Acyl-CoA N-acyltransferases (Nat)"/>
    <property type="match status" value="1"/>
</dbReference>
<evidence type="ECO:0000256" key="2">
    <source>
        <dbReference type="ARBA" id="ARBA00023315"/>
    </source>
</evidence>
<keyword evidence="3" id="KW-1133">Transmembrane helix</keyword>
<evidence type="ECO:0000313" key="5">
    <source>
        <dbReference type="EMBL" id="QHJ12009.1"/>
    </source>
</evidence>
<dbReference type="Pfam" id="PF00583">
    <property type="entry name" value="Acetyltransf_1"/>
    <property type="match status" value="1"/>
</dbReference>
<name>A0A857JIY2_9ALTE</name>
<dbReference type="InterPro" id="IPR016181">
    <property type="entry name" value="Acyl_CoA_acyltransferase"/>
</dbReference>
<protein>
    <submittedName>
        <fullName evidence="5">Acetyltransferase</fullName>
        <ecNumber evidence="5">2.3.1.-</ecNumber>
    </submittedName>
</protein>
<feature type="transmembrane region" description="Helical" evidence="3">
    <location>
        <begin position="202"/>
        <end position="221"/>
    </location>
</feature>
<organism evidence="5 6">
    <name type="scientific">Paraglaciecola mesophila</name>
    <dbReference type="NCBI Taxonomy" id="197222"/>
    <lineage>
        <taxon>Bacteria</taxon>
        <taxon>Pseudomonadati</taxon>
        <taxon>Pseudomonadota</taxon>
        <taxon>Gammaproteobacteria</taxon>
        <taxon>Alteromonadales</taxon>
        <taxon>Alteromonadaceae</taxon>
        <taxon>Paraglaciecola</taxon>
    </lineage>
</organism>
<dbReference type="Gene3D" id="3.40.630.30">
    <property type="match status" value="1"/>
</dbReference>
<reference evidence="5 6" key="1">
    <citation type="submission" date="2019-12" db="EMBL/GenBank/DDBJ databases">
        <title>Genome sequencing and assembly of endphytes of Porphyra tenera.</title>
        <authorList>
            <person name="Park J.M."/>
            <person name="Shin R."/>
            <person name="Jo S.H."/>
        </authorList>
    </citation>
    <scope>NUCLEOTIDE SEQUENCE [LARGE SCALE GENOMIC DNA]</scope>
    <source>
        <strain evidence="5 6">GPM4</strain>
    </source>
</reference>
<keyword evidence="1 5" id="KW-0808">Transferase</keyword>
<keyword evidence="3" id="KW-0472">Membrane</keyword>
<keyword evidence="3" id="KW-0812">Transmembrane</keyword>
<keyword evidence="6" id="KW-1185">Reference proteome</keyword>
<dbReference type="PANTHER" id="PTHR43877">
    <property type="entry name" value="AMINOALKYLPHOSPHONATE N-ACETYLTRANSFERASE-RELATED-RELATED"/>
    <property type="match status" value="1"/>
</dbReference>
<dbReference type="CDD" id="cd04301">
    <property type="entry name" value="NAT_SF"/>
    <property type="match status" value="1"/>
</dbReference>
<evidence type="ECO:0000259" key="4">
    <source>
        <dbReference type="PROSITE" id="PS51186"/>
    </source>
</evidence>
<gene>
    <name evidence="5" type="ORF">FX988_02251</name>
</gene>
<accession>A0A857JIY2</accession>
<feature type="domain" description="N-acetyltransferase" evidence="4">
    <location>
        <begin position="7"/>
        <end position="145"/>
    </location>
</feature>
<dbReference type="RefSeq" id="WP_160179876.1">
    <property type="nucleotide sequence ID" value="NZ_CP047656.1"/>
</dbReference>
<keyword evidence="2 5" id="KW-0012">Acyltransferase</keyword>
<dbReference type="InterPro" id="IPR000182">
    <property type="entry name" value="GNAT_dom"/>
</dbReference>
<dbReference type="PROSITE" id="PS51186">
    <property type="entry name" value="GNAT"/>
    <property type="match status" value="1"/>
</dbReference>
<dbReference type="Pfam" id="PF09500">
    <property type="entry name" value="YiiD_C"/>
    <property type="match status" value="1"/>
</dbReference>
<dbReference type="Gene3D" id="3.10.129.10">
    <property type="entry name" value="Hotdog Thioesterase"/>
    <property type="match status" value="1"/>
</dbReference>
<dbReference type="InterPro" id="IPR012660">
    <property type="entry name" value="YiiD_C"/>
</dbReference>
<sequence length="308" mass="35165">MYKIETPETDAEFDAYFEFRWLMLRKPWNFPQGSEKDEYEQVSEHRMIRNNKGEVIAIGRVHMNSAEEAQIRHIAVANEAQGRGLAKMIMSSLESVARQEGAVRMVTNSRELSTPFFESCGFEVEKEASTELGKLKRQQMVKRLLEHNTILLHPKWCKELQDTWHDTIPISEQMGIKLYQYSGKTLENRASLNRNINLHGTMFAGSIFSLATLTGWGMIFLQLKQKNLAGEIVLGDGNIHYHKPITMQPRALCHIETLSGKFEALAKGKKCHIKLQVDILDGDTAVAEFSGVYWILPPENEPKEDESI</sequence>
<dbReference type="AlphaFoldDB" id="A0A857JIY2"/>
<dbReference type="InterPro" id="IPR050832">
    <property type="entry name" value="Bact_Acetyltransf"/>
</dbReference>
<dbReference type="Proteomes" id="UP000464524">
    <property type="component" value="Chromosome"/>
</dbReference>
<evidence type="ECO:0000313" key="6">
    <source>
        <dbReference type="Proteomes" id="UP000464524"/>
    </source>
</evidence>
<dbReference type="GO" id="GO:0016747">
    <property type="term" value="F:acyltransferase activity, transferring groups other than amino-acyl groups"/>
    <property type="evidence" value="ECO:0007669"/>
    <property type="project" value="InterPro"/>
</dbReference>
<evidence type="ECO:0000256" key="3">
    <source>
        <dbReference type="SAM" id="Phobius"/>
    </source>
</evidence>
<dbReference type="KEGG" id="pmes:FX988_02251"/>
<dbReference type="NCBIfam" id="TIGR02447">
    <property type="entry name" value="yiiD_Cterm"/>
    <property type="match status" value="1"/>
</dbReference>